<name>A0A6I6JVP9_9BACT</name>
<dbReference type="InterPro" id="IPR008928">
    <property type="entry name" value="6-hairpin_glycosidase_sf"/>
</dbReference>
<feature type="domain" description="Alpha-L-rhamnosidase C-terminal" evidence="2">
    <location>
        <begin position="532"/>
        <end position="589"/>
    </location>
</feature>
<proteinExistence type="predicted"/>
<dbReference type="Pfam" id="PF17390">
    <property type="entry name" value="Bac_rhamnosid_C"/>
    <property type="match status" value="1"/>
</dbReference>
<reference evidence="3 4" key="1">
    <citation type="submission" date="2019-11" db="EMBL/GenBank/DDBJ databases">
        <authorList>
            <person name="Zheng R.K."/>
            <person name="Sun C.M."/>
        </authorList>
    </citation>
    <scope>NUCLEOTIDE SEQUENCE [LARGE SCALE GENOMIC DNA]</scope>
    <source>
        <strain evidence="3 4">WC007</strain>
    </source>
</reference>
<dbReference type="SUPFAM" id="SSF48208">
    <property type="entry name" value="Six-hairpin glycosidases"/>
    <property type="match status" value="1"/>
</dbReference>
<evidence type="ECO:0000259" key="1">
    <source>
        <dbReference type="Pfam" id="PF17389"/>
    </source>
</evidence>
<protein>
    <submittedName>
        <fullName evidence="3">Bacterial alpha-L-rhamnosidase</fullName>
    </submittedName>
</protein>
<evidence type="ECO:0000313" key="4">
    <source>
        <dbReference type="Proteomes" id="UP000428260"/>
    </source>
</evidence>
<dbReference type="AlphaFoldDB" id="A0A6I6JVP9"/>
<organism evidence="3 4">
    <name type="scientific">Maribellus comscasis</name>
    <dbReference type="NCBI Taxonomy" id="2681766"/>
    <lineage>
        <taxon>Bacteria</taxon>
        <taxon>Pseudomonadati</taxon>
        <taxon>Bacteroidota</taxon>
        <taxon>Bacteroidia</taxon>
        <taxon>Marinilabiliales</taxon>
        <taxon>Prolixibacteraceae</taxon>
        <taxon>Maribellus</taxon>
    </lineage>
</organism>
<accession>A0A6I6JVP9</accession>
<dbReference type="InterPro" id="IPR012341">
    <property type="entry name" value="6hp_glycosidase-like_sf"/>
</dbReference>
<dbReference type="Gene3D" id="1.50.10.10">
    <property type="match status" value="1"/>
</dbReference>
<keyword evidence="4" id="KW-1185">Reference proteome</keyword>
<gene>
    <name evidence="3" type="ORF">GM418_24210</name>
</gene>
<dbReference type="GO" id="GO:0005975">
    <property type="term" value="P:carbohydrate metabolic process"/>
    <property type="evidence" value="ECO:0007669"/>
    <property type="project" value="InterPro"/>
</dbReference>
<dbReference type="RefSeq" id="WP_158869779.1">
    <property type="nucleotide sequence ID" value="NZ_CP046401.1"/>
</dbReference>
<dbReference type="Proteomes" id="UP000428260">
    <property type="component" value="Chromosome"/>
</dbReference>
<dbReference type="KEGG" id="mcos:GM418_24210"/>
<dbReference type="InterPro" id="IPR035396">
    <property type="entry name" value="Bac_rhamnosid6H"/>
</dbReference>
<dbReference type="PANTHER" id="PTHR34987:SF6">
    <property type="entry name" value="ALPHA-L-RHAMNOSIDASE SIX-HAIRPIN GLYCOSIDASE DOMAIN-CONTAINING PROTEIN"/>
    <property type="match status" value="1"/>
</dbReference>
<dbReference type="InterPro" id="IPR035398">
    <property type="entry name" value="Bac_rhamnosid_C"/>
</dbReference>
<dbReference type="PANTHER" id="PTHR34987">
    <property type="entry name" value="C, PUTATIVE (AFU_ORTHOLOGUE AFUA_3G02880)-RELATED"/>
    <property type="match status" value="1"/>
</dbReference>
<feature type="domain" description="Alpha-L-rhamnosidase six-hairpin glycosidase" evidence="1">
    <location>
        <begin position="205"/>
        <end position="398"/>
    </location>
</feature>
<evidence type="ECO:0000259" key="2">
    <source>
        <dbReference type="Pfam" id="PF17390"/>
    </source>
</evidence>
<dbReference type="Pfam" id="PF17389">
    <property type="entry name" value="Bac_rhamnosid6H"/>
    <property type="match status" value="1"/>
</dbReference>
<dbReference type="EMBL" id="CP046401">
    <property type="protein sequence ID" value="QGY46651.1"/>
    <property type="molecule type" value="Genomic_DNA"/>
</dbReference>
<evidence type="ECO:0000313" key="3">
    <source>
        <dbReference type="EMBL" id="QGY46651.1"/>
    </source>
</evidence>
<sequence>MKTKILFPIFILLITGFTSFSQLPPVFGPEYKKIAQKDELTRVFISPVRIMWTSDETGELVKNPDVLLKPGNSQSDMSRVTQFCAIKSTETDTSSILLDYGKELHGGLQLVMGGSSRREPSLVRIRFGESVGEANSTTYNSDWLMGFSTDDHAKRDIVMEIPRSGLIEIGNTGFRFVRIDLLQPNTTINLKEARAILRYRDIPYLGSFKSSNPRLDSIWITGAYTTHLNMQEFLWDGIKRDRLVWLGDFHPELKTITKVFGYNEVVPKSLDLACEQYPLPNWMNGMSSYSMWYLIIHHDWYMQNADLDFLKKHKNYIVGLIDLMDSKIAEDGSEELSRFRFLDWPSTPNTEGVEAGYRALLVWALSDAKTLCDILDEKKSAQTCLSAIKKLNKNIKDHNDLKQAAALMAVAGILNPKKACNDVIAVDGAKRFSTFYGLYMLDALSMAGRYQDALDIASDYWGGMLDMGATTFWEDFNIEWKENSARLDEFTPEGMNDIHGDFGDYCYPSYRHSFCHGWSSGVTAWLTENVLGIKVIDPGCKTLKIEPHLGNLKWVEGTFPTPMGVVKVKHIKQPDGEIKTEVDAPEGVKII</sequence>
<dbReference type="Gene3D" id="2.60.420.10">
    <property type="entry name" value="Maltose phosphorylase, domain 3"/>
    <property type="match status" value="1"/>
</dbReference>